<name>A0A1I7XC11_HETBA</name>
<evidence type="ECO:0000313" key="2">
    <source>
        <dbReference type="WBParaSite" id="Hba_14898"/>
    </source>
</evidence>
<sequence>MASLKAWISGFSTVLTSLAYAVVNITDAVPEVVDTLL</sequence>
<keyword evidence="1" id="KW-1185">Reference proteome</keyword>
<protein>
    <submittedName>
        <fullName evidence="2">DUF4244 domain-containing protein</fullName>
    </submittedName>
</protein>
<dbReference type="AlphaFoldDB" id="A0A1I7XC11"/>
<accession>A0A1I7XC11</accession>
<reference evidence="2" key="1">
    <citation type="submission" date="2016-11" db="UniProtKB">
        <authorList>
            <consortium name="WormBaseParasite"/>
        </authorList>
    </citation>
    <scope>IDENTIFICATION</scope>
</reference>
<proteinExistence type="predicted"/>
<organism evidence="1 2">
    <name type="scientific">Heterorhabditis bacteriophora</name>
    <name type="common">Entomopathogenic nematode worm</name>
    <dbReference type="NCBI Taxonomy" id="37862"/>
    <lineage>
        <taxon>Eukaryota</taxon>
        <taxon>Metazoa</taxon>
        <taxon>Ecdysozoa</taxon>
        <taxon>Nematoda</taxon>
        <taxon>Chromadorea</taxon>
        <taxon>Rhabditida</taxon>
        <taxon>Rhabditina</taxon>
        <taxon>Rhabditomorpha</taxon>
        <taxon>Strongyloidea</taxon>
        <taxon>Heterorhabditidae</taxon>
        <taxon>Heterorhabditis</taxon>
    </lineage>
</organism>
<dbReference type="WBParaSite" id="Hba_14898">
    <property type="protein sequence ID" value="Hba_14898"/>
    <property type="gene ID" value="Hba_14898"/>
</dbReference>
<dbReference type="Proteomes" id="UP000095283">
    <property type="component" value="Unplaced"/>
</dbReference>
<evidence type="ECO:0000313" key="1">
    <source>
        <dbReference type="Proteomes" id="UP000095283"/>
    </source>
</evidence>